<keyword evidence="3" id="KW-1185">Reference proteome</keyword>
<evidence type="ECO:0000313" key="3">
    <source>
        <dbReference type="Proteomes" id="UP001219525"/>
    </source>
</evidence>
<dbReference type="AlphaFoldDB" id="A0AAD6V698"/>
<comment type="caution">
    <text evidence="2">The sequence shown here is derived from an EMBL/GenBank/DDBJ whole genome shotgun (WGS) entry which is preliminary data.</text>
</comment>
<accession>A0AAD6V698</accession>
<reference evidence="2" key="1">
    <citation type="submission" date="2023-03" db="EMBL/GenBank/DDBJ databases">
        <title>Massive genome expansion in bonnet fungi (Mycena s.s.) driven by repeated elements and novel gene families across ecological guilds.</title>
        <authorList>
            <consortium name="Lawrence Berkeley National Laboratory"/>
            <person name="Harder C.B."/>
            <person name="Miyauchi S."/>
            <person name="Viragh M."/>
            <person name="Kuo A."/>
            <person name="Thoen E."/>
            <person name="Andreopoulos B."/>
            <person name="Lu D."/>
            <person name="Skrede I."/>
            <person name="Drula E."/>
            <person name="Henrissat B."/>
            <person name="Morin E."/>
            <person name="Kohler A."/>
            <person name="Barry K."/>
            <person name="LaButti K."/>
            <person name="Morin E."/>
            <person name="Salamov A."/>
            <person name="Lipzen A."/>
            <person name="Mereny Z."/>
            <person name="Hegedus B."/>
            <person name="Baldrian P."/>
            <person name="Stursova M."/>
            <person name="Weitz H."/>
            <person name="Taylor A."/>
            <person name="Grigoriev I.V."/>
            <person name="Nagy L.G."/>
            <person name="Martin F."/>
            <person name="Kauserud H."/>
        </authorList>
    </citation>
    <scope>NUCLEOTIDE SEQUENCE</scope>
    <source>
        <strain evidence="2">9144</strain>
    </source>
</reference>
<proteinExistence type="predicted"/>
<dbReference type="EMBL" id="JARJCW010000050">
    <property type="protein sequence ID" value="KAJ7203659.1"/>
    <property type="molecule type" value="Genomic_DNA"/>
</dbReference>
<feature type="signal peptide" evidence="1">
    <location>
        <begin position="1"/>
        <end position="16"/>
    </location>
</feature>
<feature type="chain" id="PRO_5042028763" evidence="1">
    <location>
        <begin position="17"/>
        <end position="140"/>
    </location>
</feature>
<sequence>MWLQLFPFFLLPCAQAQAITNPIESVTAPSTLTNAATNYFIQWTWTATIKQSLNNITMELISGAAEDNGNDIVDIIVSNFRTLGGNPGPNLNNYAVHTSVRRAYPSPHSTMQWPFLIWVRVALFNVDINFNVRMRARACG</sequence>
<gene>
    <name evidence="2" type="ORF">GGX14DRAFT_461718</name>
</gene>
<organism evidence="2 3">
    <name type="scientific">Mycena pura</name>
    <dbReference type="NCBI Taxonomy" id="153505"/>
    <lineage>
        <taxon>Eukaryota</taxon>
        <taxon>Fungi</taxon>
        <taxon>Dikarya</taxon>
        <taxon>Basidiomycota</taxon>
        <taxon>Agaricomycotina</taxon>
        <taxon>Agaricomycetes</taxon>
        <taxon>Agaricomycetidae</taxon>
        <taxon>Agaricales</taxon>
        <taxon>Marasmiineae</taxon>
        <taxon>Mycenaceae</taxon>
        <taxon>Mycena</taxon>
    </lineage>
</organism>
<dbReference type="Proteomes" id="UP001219525">
    <property type="component" value="Unassembled WGS sequence"/>
</dbReference>
<evidence type="ECO:0000256" key="1">
    <source>
        <dbReference type="SAM" id="SignalP"/>
    </source>
</evidence>
<protein>
    <submittedName>
        <fullName evidence="2">Uncharacterized protein</fullName>
    </submittedName>
</protein>
<evidence type="ECO:0000313" key="2">
    <source>
        <dbReference type="EMBL" id="KAJ7203659.1"/>
    </source>
</evidence>
<keyword evidence="1" id="KW-0732">Signal</keyword>
<name>A0AAD6V698_9AGAR</name>